<dbReference type="EMBL" id="LR798189">
    <property type="protein sequence ID" value="CAB5079006.1"/>
    <property type="molecule type" value="Genomic_DNA"/>
</dbReference>
<dbReference type="EMBL" id="LR797822">
    <property type="protein sequence ID" value="CAB4241291.1"/>
    <property type="molecule type" value="Genomic_DNA"/>
</dbReference>
<gene>
    <name evidence="3" type="ORF">UFOVP145_47</name>
    <name evidence="1" type="ORF">UFOVP4_27</name>
    <name evidence="2" type="ORF">UFOVP64_33</name>
</gene>
<evidence type="ECO:0000313" key="1">
    <source>
        <dbReference type="EMBL" id="CAB4120952.1"/>
    </source>
</evidence>
<protein>
    <submittedName>
        <fullName evidence="2">Uncharacterized protein</fullName>
    </submittedName>
</protein>
<evidence type="ECO:0000313" key="3">
    <source>
        <dbReference type="EMBL" id="CAB5079006.1"/>
    </source>
</evidence>
<name>A0A6J5T9Q1_9CAUD</name>
<evidence type="ECO:0000313" key="2">
    <source>
        <dbReference type="EMBL" id="CAB4241291.1"/>
    </source>
</evidence>
<organism evidence="2">
    <name type="scientific">uncultured Caudovirales phage</name>
    <dbReference type="NCBI Taxonomy" id="2100421"/>
    <lineage>
        <taxon>Viruses</taxon>
        <taxon>Duplodnaviria</taxon>
        <taxon>Heunggongvirae</taxon>
        <taxon>Uroviricota</taxon>
        <taxon>Caudoviricetes</taxon>
        <taxon>Peduoviridae</taxon>
        <taxon>Maltschvirus</taxon>
        <taxon>Maltschvirus maltsch</taxon>
    </lineage>
</organism>
<reference evidence="2" key="1">
    <citation type="submission" date="2020-05" db="EMBL/GenBank/DDBJ databases">
        <authorList>
            <person name="Chiriac C."/>
            <person name="Salcher M."/>
            <person name="Ghai R."/>
            <person name="Kavagutti S V."/>
        </authorList>
    </citation>
    <scope>NUCLEOTIDE SEQUENCE</scope>
</reference>
<sequence>MTIYTQAMRDAARAIVAEPLPHPYWPSSDEDVRSRAREFANHPVGSVLQPHQLDYLEAFRQRLDTYIGGSHEPRPSHVAFAEAMQHDA</sequence>
<dbReference type="EMBL" id="LR796136">
    <property type="protein sequence ID" value="CAB4120952.1"/>
    <property type="molecule type" value="Genomic_DNA"/>
</dbReference>
<proteinExistence type="predicted"/>
<accession>A0A6J5T9Q1</accession>